<name>A0A8H6AUW4_9HELO</name>
<accession>A0A8H6AUW4</accession>
<protein>
    <submittedName>
        <fullName evidence="1">Putative dimethylaniline protein</fullName>
    </submittedName>
</protein>
<evidence type="ECO:0000313" key="1">
    <source>
        <dbReference type="EMBL" id="KAF5874018.1"/>
    </source>
</evidence>
<evidence type="ECO:0000313" key="2">
    <source>
        <dbReference type="Proteomes" id="UP000531561"/>
    </source>
</evidence>
<proteinExistence type="predicted"/>
<keyword evidence="2" id="KW-1185">Reference proteome</keyword>
<dbReference type="GeneID" id="59259561"/>
<dbReference type="Proteomes" id="UP000531561">
    <property type="component" value="Unassembled WGS sequence"/>
</dbReference>
<sequence>MPELHGKKSFRGVALHSKEFGESKFIASEELRHIVGTGAGKSYDLRSTALWEYSLLDYSKDGCWSRMFRSYRPEDFL</sequence>
<dbReference type="EMBL" id="JABFCT010000008">
    <property type="protein sequence ID" value="KAF5874018.1"/>
    <property type="molecule type" value="Genomic_DNA"/>
</dbReference>
<gene>
    <name evidence="1" type="ORF">Bfra_005486</name>
</gene>
<organism evidence="1 2">
    <name type="scientific">Botrytis fragariae</name>
    <dbReference type="NCBI Taxonomy" id="1964551"/>
    <lineage>
        <taxon>Eukaryota</taxon>
        <taxon>Fungi</taxon>
        <taxon>Dikarya</taxon>
        <taxon>Ascomycota</taxon>
        <taxon>Pezizomycotina</taxon>
        <taxon>Leotiomycetes</taxon>
        <taxon>Helotiales</taxon>
        <taxon>Sclerotiniaceae</taxon>
        <taxon>Botrytis</taxon>
    </lineage>
</organism>
<dbReference type="AlphaFoldDB" id="A0A8H6AUW4"/>
<dbReference type="RefSeq" id="XP_037192964.1">
    <property type="nucleotide sequence ID" value="XM_037335869.1"/>
</dbReference>
<reference evidence="1 2" key="1">
    <citation type="journal article" date="2020" name="Phytopathology">
        <title>A high-quality genome resource of Botrytis fragariae, a new and rapidly spreading fungal pathogen causing strawberry gray mold in the U.S.A.</title>
        <authorList>
            <person name="Wu Y."/>
            <person name="Saski C.A."/>
            <person name="Schnabel G."/>
            <person name="Xiao S."/>
            <person name="Hu M."/>
        </authorList>
    </citation>
    <scope>NUCLEOTIDE SEQUENCE [LARGE SCALE GENOMIC DNA]</scope>
    <source>
        <strain evidence="1 2">BVB16</strain>
    </source>
</reference>
<comment type="caution">
    <text evidence="1">The sequence shown here is derived from an EMBL/GenBank/DDBJ whole genome shotgun (WGS) entry which is preliminary data.</text>
</comment>